<reference evidence="4 5" key="1">
    <citation type="submission" date="2018-10" db="EMBL/GenBank/DDBJ databases">
        <title>Tessaracoccus antarcticuss sp. nov., isolated from sediment.</title>
        <authorList>
            <person name="Zhou L.Y."/>
            <person name="Du Z.J."/>
        </authorList>
    </citation>
    <scope>NUCLEOTIDE SEQUENCE [LARGE SCALE GENOMIC DNA]</scope>
    <source>
        <strain evidence="4 5">JDX10</strain>
    </source>
</reference>
<dbReference type="SUPFAM" id="SSF53448">
    <property type="entry name" value="Nucleotide-diphospho-sugar transferases"/>
    <property type="match status" value="1"/>
</dbReference>
<dbReference type="GO" id="GO:0016779">
    <property type="term" value="F:nucleotidyltransferase activity"/>
    <property type="evidence" value="ECO:0007669"/>
    <property type="project" value="UniProtKB-KW"/>
</dbReference>
<evidence type="ECO:0000259" key="2">
    <source>
        <dbReference type="Pfam" id="PF12804"/>
    </source>
</evidence>
<keyword evidence="1 4" id="KW-0808">Transferase</keyword>
<dbReference type="RefSeq" id="WP_121900661.1">
    <property type="nucleotide sequence ID" value="NZ_REFW01000001.1"/>
</dbReference>
<sequence>MPEVPLDFDAVIVAGGRGSRLGGVVKADLQVGGERLLDRVLAAARHARQRVVVGLVDVPEGVRQVVEDPPGSGPAAGLVAGLDALDDPSAWTLVLACDLPGAEQAVPRLLEAAMAGGDADGHCLGSGDGTPQWLLGIHRSDALRRAAADYGDPRQRSVRGLLAPLRLAVIADAEGDGKDVDTWGDYEAWDKRWRMRMETEHEGWGRFVRQACEAVGVDPALVDISAVLDMTREVAHAGARPMAPVSAYLLGLAMGMDADADPERLRRVIEDVATAAPVPKKEKS</sequence>
<feature type="domain" description="DUF6457" evidence="3">
    <location>
        <begin position="200"/>
        <end position="276"/>
    </location>
</feature>
<dbReference type="InterPro" id="IPR025877">
    <property type="entry name" value="MobA-like_NTP_Trfase"/>
</dbReference>
<dbReference type="PANTHER" id="PTHR19136">
    <property type="entry name" value="MOLYBDENUM COFACTOR GUANYLYLTRANSFERASE"/>
    <property type="match status" value="1"/>
</dbReference>
<evidence type="ECO:0000256" key="1">
    <source>
        <dbReference type="ARBA" id="ARBA00022679"/>
    </source>
</evidence>
<dbReference type="InterPro" id="IPR045598">
    <property type="entry name" value="DUF6457"/>
</dbReference>
<accession>A0A3M0GAW6</accession>
<protein>
    <submittedName>
        <fullName evidence="4">Molybdenum cofactor guanylyltransferase</fullName>
    </submittedName>
</protein>
<dbReference type="Pfam" id="PF20058">
    <property type="entry name" value="DUF6457"/>
    <property type="match status" value="1"/>
</dbReference>
<feature type="domain" description="MobA-like NTP transferase" evidence="2">
    <location>
        <begin position="10"/>
        <end position="158"/>
    </location>
</feature>
<keyword evidence="5" id="KW-1185">Reference proteome</keyword>
<name>A0A3M0GAW6_9ACTN</name>
<evidence type="ECO:0000313" key="5">
    <source>
        <dbReference type="Proteomes" id="UP000275256"/>
    </source>
</evidence>
<evidence type="ECO:0000259" key="3">
    <source>
        <dbReference type="Pfam" id="PF20058"/>
    </source>
</evidence>
<keyword evidence="4" id="KW-0548">Nucleotidyltransferase</keyword>
<dbReference type="OrthoDB" id="4408226at2"/>
<dbReference type="EMBL" id="REFW01000001">
    <property type="protein sequence ID" value="RMB62111.1"/>
    <property type="molecule type" value="Genomic_DNA"/>
</dbReference>
<proteinExistence type="predicted"/>
<dbReference type="AlphaFoldDB" id="A0A3M0GAW6"/>
<organism evidence="4 5">
    <name type="scientific">Tessaracoccus antarcticus</name>
    <dbReference type="NCBI Taxonomy" id="2479848"/>
    <lineage>
        <taxon>Bacteria</taxon>
        <taxon>Bacillati</taxon>
        <taxon>Actinomycetota</taxon>
        <taxon>Actinomycetes</taxon>
        <taxon>Propionibacteriales</taxon>
        <taxon>Propionibacteriaceae</taxon>
        <taxon>Tessaracoccus</taxon>
    </lineage>
</organism>
<dbReference type="InterPro" id="IPR029044">
    <property type="entry name" value="Nucleotide-diphossugar_trans"/>
</dbReference>
<dbReference type="Gene3D" id="3.90.550.10">
    <property type="entry name" value="Spore Coat Polysaccharide Biosynthesis Protein SpsA, Chain A"/>
    <property type="match status" value="1"/>
</dbReference>
<dbReference type="PANTHER" id="PTHR19136:SF81">
    <property type="entry name" value="MOLYBDENUM COFACTOR GUANYLYLTRANSFERASE"/>
    <property type="match status" value="1"/>
</dbReference>
<comment type="caution">
    <text evidence="4">The sequence shown here is derived from an EMBL/GenBank/DDBJ whole genome shotgun (WGS) entry which is preliminary data.</text>
</comment>
<dbReference type="Proteomes" id="UP000275256">
    <property type="component" value="Unassembled WGS sequence"/>
</dbReference>
<dbReference type="Pfam" id="PF12804">
    <property type="entry name" value="NTP_transf_3"/>
    <property type="match status" value="1"/>
</dbReference>
<evidence type="ECO:0000313" key="4">
    <source>
        <dbReference type="EMBL" id="RMB62111.1"/>
    </source>
</evidence>
<gene>
    <name evidence="4" type="ORF">EAX62_05930</name>
</gene>